<feature type="domain" description="Malonyl-CoA:ACP transacylase (MAT)" evidence="5">
    <location>
        <begin position="7"/>
        <end position="316"/>
    </location>
</feature>
<dbReference type="SUPFAM" id="SSF55048">
    <property type="entry name" value="Probable ACP-binding domain of malonyl-CoA ACP transacylase"/>
    <property type="match status" value="1"/>
</dbReference>
<evidence type="ECO:0000256" key="2">
    <source>
        <dbReference type="ARBA" id="ARBA00023315"/>
    </source>
</evidence>
<evidence type="ECO:0000313" key="6">
    <source>
        <dbReference type="EMBL" id="USQ84471.1"/>
    </source>
</evidence>
<evidence type="ECO:0000256" key="4">
    <source>
        <dbReference type="PIRNR" id="PIRNR000446"/>
    </source>
</evidence>
<accession>A0ABY4Z6A8</accession>
<dbReference type="EMBL" id="CP099468">
    <property type="protein sequence ID" value="USQ84471.1"/>
    <property type="molecule type" value="Genomic_DNA"/>
</dbReference>
<dbReference type="PANTHER" id="PTHR42681">
    <property type="entry name" value="MALONYL-COA-ACYL CARRIER PROTEIN TRANSACYLASE, MITOCHONDRIAL"/>
    <property type="match status" value="1"/>
</dbReference>
<dbReference type="EC" id="2.3.1.39" evidence="4"/>
<dbReference type="SMART" id="SM00827">
    <property type="entry name" value="PKS_AT"/>
    <property type="match status" value="1"/>
</dbReference>
<dbReference type="PIRSF" id="PIRSF000446">
    <property type="entry name" value="Mct"/>
    <property type="match status" value="1"/>
</dbReference>
<evidence type="ECO:0000313" key="7">
    <source>
        <dbReference type="Proteomes" id="UP001056374"/>
    </source>
</evidence>
<dbReference type="Gene3D" id="3.40.366.10">
    <property type="entry name" value="Malonyl-Coenzyme A Acyl Carrier Protein, domain 2"/>
    <property type="match status" value="1"/>
</dbReference>
<comment type="catalytic activity">
    <reaction evidence="3 4">
        <text>holo-[ACP] + malonyl-CoA = malonyl-[ACP] + CoA</text>
        <dbReference type="Rhea" id="RHEA:41792"/>
        <dbReference type="Rhea" id="RHEA-COMP:9623"/>
        <dbReference type="Rhea" id="RHEA-COMP:9685"/>
        <dbReference type="ChEBI" id="CHEBI:57287"/>
        <dbReference type="ChEBI" id="CHEBI:57384"/>
        <dbReference type="ChEBI" id="CHEBI:64479"/>
        <dbReference type="ChEBI" id="CHEBI:78449"/>
        <dbReference type="EC" id="2.3.1.39"/>
    </reaction>
</comment>
<evidence type="ECO:0000256" key="3">
    <source>
        <dbReference type="ARBA" id="ARBA00048462"/>
    </source>
</evidence>
<proteinExistence type="inferred from homology"/>
<protein>
    <recommendedName>
        <fullName evidence="4">Malonyl CoA-acyl carrier protein transacylase</fullName>
        <ecNumber evidence="4">2.3.1.39</ecNumber>
    </recommendedName>
</protein>
<keyword evidence="2 4" id="KW-0012">Acyltransferase</keyword>
<dbReference type="InterPro" id="IPR024925">
    <property type="entry name" value="Malonyl_CoA-ACP_transAc"/>
</dbReference>
<dbReference type="NCBIfam" id="TIGR00128">
    <property type="entry name" value="fabD"/>
    <property type="match status" value="1"/>
</dbReference>
<keyword evidence="1 4" id="KW-0808">Transferase</keyword>
<dbReference type="InterPro" id="IPR050858">
    <property type="entry name" value="Mal-CoA-ACP_Trans/PKS_FabD"/>
</dbReference>
<dbReference type="InterPro" id="IPR014043">
    <property type="entry name" value="Acyl_transferase_dom"/>
</dbReference>
<evidence type="ECO:0000256" key="1">
    <source>
        <dbReference type="ARBA" id="ARBA00022679"/>
    </source>
</evidence>
<dbReference type="RefSeq" id="WP_252548683.1">
    <property type="nucleotide sequence ID" value="NZ_CP099468.1"/>
</dbReference>
<comment type="similarity">
    <text evidence="4">Belongs to the fabD family.</text>
</comment>
<dbReference type="GO" id="GO:0004314">
    <property type="term" value="F:[acyl-carrier-protein] S-malonyltransferase activity"/>
    <property type="evidence" value="ECO:0007669"/>
    <property type="project" value="UniProtKB-EC"/>
</dbReference>
<dbReference type="InterPro" id="IPR004410">
    <property type="entry name" value="Malonyl_CoA-ACP_transAc_FabD"/>
</dbReference>
<dbReference type="SUPFAM" id="SSF52151">
    <property type="entry name" value="FabD/lysophospholipase-like"/>
    <property type="match status" value="1"/>
</dbReference>
<sequence length="325" mass="34500">MTTTAFVFPGQGSQRVGMGRELVTRWPHLLDAYYRPADELLGLPLSELCWEGPADTLADTAFTQPAILLTSVATLDVLLRNGVRPTLVAGHSLGEYAALVAAEVLDWRDALRLVRLRGRLMAAVNERVPGRMAAVMGLDLRTVEGLCAAVRELSGQVVEVANDNEFAQTVVSGQAEAVDELITAARAAGATRALALKVGAPFHSSLMAPVEEEFTEALLRTEFRDPAVPVISAVTAAPVTSAAEVVDTLRRQLTGRVRWTESVTRLAGEGTDHILEVGPGKVLSGLCRRIAPDVPAHTTHDGDHVVRALELLAGAEGPVGSVTTV</sequence>
<organism evidence="6 7">
    <name type="scientific">Streptomyces phaeoluteigriseus</name>
    <dbReference type="NCBI Taxonomy" id="114686"/>
    <lineage>
        <taxon>Bacteria</taxon>
        <taxon>Bacillati</taxon>
        <taxon>Actinomycetota</taxon>
        <taxon>Actinomycetes</taxon>
        <taxon>Kitasatosporales</taxon>
        <taxon>Streptomycetaceae</taxon>
        <taxon>Streptomyces</taxon>
        <taxon>Streptomyces aurantiacus group</taxon>
    </lineage>
</organism>
<reference evidence="6" key="1">
    <citation type="submission" date="2022-06" db="EMBL/GenBank/DDBJ databases">
        <title>Complete genome sequence of soil microorganisms Streptomyces sp. Qhu-M197 isolated from Alpine meadows habitats on the Tibetan Plateau.</title>
        <authorList>
            <person name="Zhang B."/>
            <person name="Xiang X."/>
            <person name="Fan J."/>
        </authorList>
    </citation>
    <scope>NUCLEOTIDE SEQUENCE</scope>
    <source>
        <strain evidence="6">Qhu-M197</strain>
    </source>
</reference>
<dbReference type="InterPro" id="IPR001227">
    <property type="entry name" value="Ac_transferase_dom_sf"/>
</dbReference>
<dbReference type="Proteomes" id="UP001056374">
    <property type="component" value="Chromosome"/>
</dbReference>
<gene>
    <name evidence="6" type="primary">fabD</name>
    <name evidence="6" type="ORF">NFX46_12130</name>
</gene>
<keyword evidence="7" id="KW-1185">Reference proteome</keyword>
<dbReference type="Gene3D" id="3.30.70.250">
    <property type="entry name" value="Malonyl-CoA ACP transacylase, ACP-binding"/>
    <property type="match status" value="1"/>
</dbReference>
<dbReference type="InterPro" id="IPR016036">
    <property type="entry name" value="Malonyl_transacylase_ACP-bd"/>
</dbReference>
<name>A0ABY4Z6A8_9ACTN</name>
<dbReference type="InterPro" id="IPR016035">
    <property type="entry name" value="Acyl_Trfase/lysoPLipase"/>
</dbReference>
<dbReference type="Pfam" id="PF00698">
    <property type="entry name" value="Acyl_transf_1"/>
    <property type="match status" value="1"/>
</dbReference>
<evidence type="ECO:0000259" key="5">
    <source>
        <dbReference type="SMART" id="SM00827"/>
    </source>
</evidence>
<dbReference type="PANTHER" id="PTHR42681:SF1">
    <property type="entry name" value="MALONYL-COA-ACYL CARRIER PROTEIN TRANSACYLASE, MITOCHONDRIAL"/>
    <property type="match status" value="1"/>
</dbReference>